<dbReference type="InterPro" id="IPR000160">
    <property type="entry name" value="GGDEF_dom"/>
</dbReference>
<protein>
    <recommendedName>
        <fullName evidence="1">diguanylate cyclase</fullName>
        <ecNumber evidence="1">2.7.7.65</ecNumber>
    </recommendedName>
</protein>
<dbReference type="CDD" id="cd01949">
    <property type="entry name" value="GGDEF"/>
    <property type="match status" value="1"/>
</dbReference>
<dbReference type="PROSITE" id="PS50887">
    <property type="entry name" value="GGDEF"/>
    <property type="match status" value="1"/>
</dbReference>
<name>A0ABQ0EB68_9BACT</name>
<evidence type="ECO:0000256" key="2">
    <source>
        <dbReference type="ARBA" id="ARBA00034247"/>
    </source>
</evidence>
<dbReference type="Proteomes" id="UP001628192">
    <property type="component" value="Unassembled WGS sequence"/>
</dbReference>
<evidence type="ECO:0000256" key="1">
    <source>
        <dbReference type="ARBA" id="ARBA00012528"/>
    </source>
</evidence>
<dbReference type="Gene3D" id="3.30.70.270">
    <property type="match status" value="1"/>
</dbReference>
<dbReference type="InterPro" id="IPR050469">
    <property type="entry name" value="Diguanylate_Cyclase"/>
</dbReference>
<dbReference type="RefSeq" id="WP_012624064.1">
    <property type="nucleotide sequence ID" value="NZ_BAAFSG010000001.1"/>
</dbReference>
<dbReference type="NCBIfam" id="TIGR00254">
    <property type="entry name" value="GGDEF"/>
    <property type="match status" value="1"/>
</dbReference>
<evidence type="ECO:0000313" key="4">
    <source>
        <dbReference type="EMBL" id="GAB1254812.1"/>
    </source>
</evidence>
<dbReference type="InterPro" id="IPR043128">
    <property type="entry name" value="Rev_trsase/Diguanyl_cyclase"/>
</dbReference>
<dbReference type="SUPFAM" id="SSF55073">
    <property type="entry name" value="Nucleotide cyclase"/>
    <property type="match status" value="1"/>
</dbReference>
<reference evidence="4 5" key="1">
    <citation type="journal article" date="2025" name="Int. J. Syst. Evol. Microbiol.">
        <title>Desulfovibrio falkowii sp. nov., Porphyromonas miyakawae sp. nov., Mediterraneibacter flintii sp. nov. and Owariibacterium komagatae gen. nov., sp. nov., isolated from human faeces.</title>
        <authorList>
            <person name="Hamaguchi T."/>
            <person name="Ohara M."/>
            <person name="Hisatomi A."/>
            <person name="Sekiguchi K."/>
            <person name="Takeda J.I."/>
            <person name="Ueyama J."/>
            <person name="Ito M."/>
            <person name="Nishiwaki H."/>
            <person name="Ogi T."/>
            <person name="Hirayama M."/>
            <person name="Ohkuma M."/>
            <person name="Sakamoto M."/>
            <person name="Ohno K."/>
        </authorList>
    </citation>
    <scope>NUCLEOTIDE SEQUENCE [LARGE SCALE GENOMIC DNA]</scope>
    <source>
        <strain evidence="4 5">13CB8C</strain>
    </source>
</reference>
<dbReference type="InterPro" id="IPR029787">
    <property type="entry name" value="Nucleotide_cyclase"/>
</dbReference>
<organism evidence="4 5">
    <name type="scientific">Desulfovibrio falkowii</name>
    <dbReference type="NCBI Taxonomy" id="3136602"/>
    <lineage>
        <taxon>Bacteria</taxon>
        <taxon>Pseudomonadati</taxon>
        <taxon>Thermodesulfobacteriota</taxon>
        <taxon>Desulfovibrionia</taxon>
        <taxon>Desulfovibrionales</taxon>
        <taxon>Desulfovibrionaceae</taxon>
        <taxon>Desulfovibrio</taxon>
    </lineage>
</organism>
<comment type="catalytic activity">
    <reaction evidence="2">
        <text>2 GTP = 3',3'-c-di-GMP + 2 diphosphate</text>
        <dbReference type="Rhea" id="RHEA:24898"/>
        <dbReference type="ChEBI" id="CHEBI:33019"/>
        <dbReference type="ChEBI" id="CHEBI:37565"/>
        <dbReference type="ChEBI" id="CHEBI:58805"/>
        <dbReference type="EC" id="2.7.7.65"/>
    </reaction>
</comment>
<proteinExistence type="predicted"/>
<gene>
    <name evidence="4" type="ORF">Defa_22990</name>
</gene>
<dbReference type="Pfam" id="PF00990">
    <property type="entry name" value="GGDEF"/>
    <property type="match status" value="1"/>
</dbReference>
<evidence type="ECO:0000259" key="3">
    <source>
        <dbReference type="PROSITE" id="PS50887"/>
    </source>
</evidence>
<comment type="caution">
    <text evidence="4">The sequence shown here is derived from an EMBL/GenBank/DDBJ whole genome shotgun (WGS) entry which is preliminary data.</text>
</comment>
<feature type="domain" description="GGDEF" evidence="3">
    <location>
        <begin position="175"/>
        <end position="314"/>
    </location>
</feature>
<dbReference type="PANTHER" id="PTHR45138">
    <property type="entry name" value="REGULATORY COMPONENTS OF SENSORY TRANSDUCTION SYSTEM"/>
    <property type="match status" value="1"/>
</dbReference>
<dbReference type="CDD" id="cd06225">
    <property type="entry name" value="HAMP"/>
    <property type="match status" value="1"/>
</dbReference>
<dbReference type="SMART" id="SM00267">
    <property type="entry name" value="GGDEF"/>
    <property type="match status" value="1"/>
</dbReference>
<sequence length="317" mass="35428">MAENGDSAFVARDGKSPVEDVISYVHAVLSRRVIECDEIPENIRHAGGMEQLCELLWGIRHMTDALGRGELTYNCNERGYVIGSLKALQANLRHLTWQARCIAKGEYQHRANFLGDFSTAFNTMVEELDKSVSKLTRLSSRYKEMSCRDSLTGLLNRRAFISRAMDMLKDPPDQGQAAVIMADIDYFKKINDTWGHACGDAVLRHMAQIFLSQLREDDLCCRYGGEEFILLLPGMGLQPGYSVAERLRRHICAEPLAYEGHDIAITASLGVSCIDLNGPLPDSASVFEMTVKEADSCLYRAKKTGRNRVVCSEMHQA</sequence>
<dbReference type="EC" id="2.7.7.65" evidence="1"/>
<dbReference type="EMBL" id="BAAFSG010000001">
    <property type="protein sequence ID" value="GAB1254812.1"/>
    <property type="molecule type" value="Genomic_DNA"/>
</dbReference>
<dbReference type="PANTHER" id="PTHR45138:SF9">
    <property type="entry name" value="DIGUANYLATE CYCLASE DGCM-RELATED"/>
    <property type="match status" value="1"/>
</dbReference>
<keyword evidence="5" id="KW-1185">Reference proteome</keyword>
<accession>A0ABQ0EB68</accession>
<evidence type="ECO:0000313" key="5">
    <source>
        <dbReference type="Proteomes" id="UP001628192"/>
    </source>
</evidence>